<feature type="region of interest" description="Disordered" evidence="1">
    <location>
        <begin position="212"/>
        <end position="264"/>
    </location>
</feature>
<dbReference type="Proteomes" id="UP000288805">
    <property type="component" value="Unassembled WGS sequence"/>
</dbReference>
<feature type="compositionally biased region" description="Polar residues" evidence="1">
    <location>
        <begin position="212"/>
        <end position="230"/>
    </location>
</feature>
<dbReference type="InterPro" id="IPR043502">
    <property type="entry name" value="DNA/RNA_pol_sf"/>
</dbReference>
<dbReference type="SUPFAM" id="SSF53098">
    <property type="entry name" value="Ribonuclease H-like"/>
    <property type="match status" value="1"/>
</dbReference>
<dbReference type="AlphaFoldDB" id="A0A438J6Z9"/>
<feature type="domain" description="Reverse transcriptase Ty1/copia-type" evidence="2">
    <location>
        <begin position="555"/>
        <end position="798"/>
    </location>
</feature>
<comment type="caution">
    <text evidence="3">The sequence shown here is derived from an EMBL/GenBank/DDBJ whole genome shotgun (WGS) entry which is preliminary data.</text>
</comment>
<protein>
    <submittedName>
        <fullName evidence="3">Retrovirus-related Pol polyprotein from transposon RE1</fullName>
    </submittedName>
</protein>
<feature type="compositionally biased region" description="Basic and acidic residues" evidence="1">
    <location>
        <begin position="1032"/>
        <end position="1044"/>
    </location>
</feature>
<accession>A0A438J6Z9</accession>
<feature type="region of interest" description="Disordered" evidence="1">
    <location>
        <begin position="1032"/>
        <end position="1061"/>
    </location>
</feature>
<feature type="compositionally biased region" description="Low complexity" evidence="1">
    <location>
        <begin position="246"/>
        <end position="255"/>
    </location>
</feature>
<evidence type="ECO:0000259" key="2">
    <source>
        <dbReference type="Pfam" id="PF07727"/>
    </source>
</evidence>
<gene>
    <name evidence="3" type="primary">RE1_186</name>
    <name evidence="3" type="ORF">CK203_024993</name>
</gene>
<evidence type="ECO:0000313" key="3">
    <source>
        <dbReference type="EMBL" id="RVX04731.1"/>
    </source>
</evidence>
<dbReference type="GO" id="GO:0003676">
    <property type="term" value="F:nucleic acid binding"/>
    <property type="evidence" value="ECO:0007669"/>
    <property type="project" value="InterPro"/>
</dbReference>
<evidence type="ECO:0000256" key="1">
    <source>
        <dbReference type="SAM" id="MobiDB-lite"/>
    </source>
</evidence>
<sequence length="1085" mass="120850">MASESSHLLPFNTLIHMITIKLSSSNYLLWKSQLLPLLESQDLLAYVDGTLVPPPRFEPETSTTLSTKYLAWKAADQRLLCLLLSSLTEEAIAVVVGLSTAREVWLALENTFSHHSKARELRLKDDLQLMKCGTKPVAEYARTFKTLCDQLHAIGRPVEDTDKVHWFLHGLGPDFSSFSTPQMSLTPLPYFADLVSKAESFELFQRSLESSEPTTAAFTTTNRSRTTSHGTPFAFRNNQRGRSHSHNNNSSNRGRTYSGHGRRPPRCQICRIEGHYADRCNQRYARTDSSAHLAEAFNTSCSLSGPEAADWFLDTGASAHMTTDPSNLDQSKNYMGKDSVIVGNGASLPITHTGRMVATGKRDGGLYVLERGNSAFISVLKNKSLRASYDLWHARLAHLRTSGIHHQLSCPYTPAQNGRAERKHRHVTETGLAILFHSHLSPRFWVDAFSTATYIINRLPTPLLGGSSLPPLASSPHSIEHAADSSSSLGSHPMITRAKAGIFKTRHPANLGVLGSSGLLSALLASTEPKGFKSAAKNPAWLAAMDEEVQALQQNGTWILVPRPVNTNIVGSKWVFRTKYLPDGSVERLKARLVAKGYTQVPGLDYTDTFSPVVKATTVRVVLSLAVTNKWPLRQLDVKNAFLNGTLTEHVYMEQPPGYIDPRFPTHVCLLKKALYGLKQAPRAWFQRFTSFLLTLGFSCSRADTSLFVFHQQSSLIYLLLYVDDIIVTGNNPSLLDSFTRKLHSEFATKDLGSLSYFLGLEASPTPDGLFISQLKYARDILTRAQLLDSKPVHTPMVVSQHLTVAGSPFSNPTLYRSLVGALQYLTITRPDIAHAVNSVSQFLHAPTIDHFLAVKRILRYVKGTLHFGLTFRPSTIPSALVAYSDADWAGCPDTRRSTSGYSIYLGNNLVSWSAKKQPTVSRSSCESEYRALAMTAAELLWLTHLLHDLKVPIPQQPLLLCDNKSAIFLSSNPVSHKRAKHVELDYHFLRELVVAGKLRTQYVPYTFGEDDNETLYERDYNPRKCKECCGEKRQPRNEEKGGSGREGSSQSQSHDDVFSQHDHFEQVYMDKRVDDVCQKYVSEL</sequence>
<dbReference type="EMBL" id="QGNW01000059">
    <property type="protein sequence ID" value="RVX04731.1"/>
    <property type="molecule type" value="Genomic_DNA"/>
</dbReference>
<evidence type="ECO:0000313" key="4">
    <source>
        <dbReference type="Proteomes" id="UP000288805"/>
    </source>
</evidence>
<dbReference type="Pfam" id="PF14223">
    <property type="entry name" value="Retrotran_gag_2"/>
    <property type="match status" value="1"/>
</dbReference>
<dbReference type="Pfam" id="PF07727">
    <property type="entry name" value="RVT_2"/>
    <property type="match status" value="1"/>
</dbReference>
<dbReference type="SUPFAM" id="SSF56672">
    <property type="entry name" value="DNA/RNA polymerases"/>
    <property type="match status" value="1"/>
</dbReference>
<organism evidence="3 4">
    <name type="scientific">Vitis vinifera</name>
    <name type="common">Grape</name>
    <dbReference type="NCBI Taxonomy" id="29760"/>
    <lineage>
        <taxon>Eukaryota</taxon>
        <taxon>Viridiplantae</taxon>
        <taxon>Streptophyta</taxon>
        <taxon>Embryophyta</taxon>
        <taxon>Tracheophyta</taxon>
        <taxon>Spermatophyta</taxon>
        <taxon>Magnoliopsida</taxon>
        <taxon>eudicotyledons</taxon>
        <taxon>Gunneridae</taxon>
        <taxon>Pentapetalae</taxon>
        <taxon>rosids</taxon>
        <taxon>Vitales</taxon>
        <taxon>Vitaceae</taxon>
        <taxon>Viteae</taxon>
        <taxon>Vitis</taxon>
    </lineage>
</organism>
<dbReference type="CDD" id="cd09272">
    <property type="entry name" value="RNase_HI_RT_Ty1"/>
    <property type="match status" value="1"/>
</dbReference>
<dbReference type="PANTHER" id="PTHR11439:SF455">
    <property type="entry name" value="RLK (RECEPTOR-LIKE PROTEIN KINASE) 8, PUTATIVE-RELATED"/>
    <property type="match status" value="1"/>
</dbReference>
<dbReference type="InterPro" id="IPR013103">
    <property type="entry name" value="RVT_2"/>
</dbReference>
<name>A0A438J6Z9_VITVI</name>
<dbReference type="InterPro" id="IPR012337">
    <property type="entry name" value="RNaseH-like_sf"/>
</dbReference>
<dbReference type="InterPro" id="IPR036397">
    <property type="entry name" value="RNaseH_sf"/>
</dbReference>
<dbReference type="Gene3D" id="3.30.420.10">
    <property type="entry name" value="Ribonuclease H-like superfamily/Ribonuclease H"/>
    <property type="match status" value="1"/>
</dbReference>
<dbReference type="PANTHER" id="PTHR11439">
    <property type="entry name" value="GAG-POL-RELATED RETROTRANSPOSON"/>
    <property type="match status" value="1"/>
</dbReference>
<reference evidence="3 4" key="1">
    <citation type="journal article" date="2018" name="PLoS Genet.">
        <title>Population sequencing reveals clonal diversity and ancestral inbreeding in the grapevine cultivar Chardonnay.</title>
        <authorList>
            <person name="Roach M.J."/>
            <person name="Johnson D.L."/>
            <person name="Bohlmann J."/>
            <person name="van Vuuren H.J."/>
            <person name="Jones S.J."/>
            <person name="Pretorius I.S."/>
            <person name="Schmidt S.A."/>
            <person name="Borneman A.R."/>
        </authorList>
    </citation>
    <scope>NUCLEOTIDE SEQUENCE [LARGE SCALE GENOMIC DNA]</scope>
    <source>
        <strain evidence="4">cv. Chardonnay</strain>
        <tissue evidence="3">Leaf</tissue>
    </source>
</reference>
<proteinExistence type="predicted"/>